<feature type="compositionally biased region" description="Basic and acidic residues" evidence="1">
    <location>
        <begin position="511"/>
        <end position="523"/>
    </location>
</feature>
<feature type="region of interest" description="Disordered" evidence="1">
    <location>
        <begin position="511"/>
        <end position="540"/>
    </location>
</feature>
<organism evidence="2">
    <name type="scientific">Pelagomonas calceolata</name>
    <dbReference type="NCBI Taxonomy" id="35677"/>
    <lineage>
        <taxon>Eukaryota</taxon>
        <taxon>Sar</taxon>
        <taxon>Stramenopiles</taxon>
        <taxon>Ochrophyta</taxon>
        <taxon>Pelagophyceae</taxon>
        <taxon>Pelagomonadales</taxon>
        <taxon>Pelagomonadaceae</taxon>
        <taxon>Pelagomonas</taxon>
    </lineage>
</organism>
<evidence type="ECO:0000313" key="3">
    <source>
        <dbReference type="EMBL" id="CAH0366767.1"/>
    </source>
</evidence>
<evidence type="ECO:0000256" key="1">
    <source>
        <dbReference type="SAM" id="MobiDB-lite"/>
    </source>
</evidence>
<reference evidence="2" key="1">
    <citation type="submission" date="2021-01" db="EMBL/GenBank/DDBJ databases">
        <authorList>
            <person name="Corre E."/>
            <person name="Pelletier E."/>
            <person name="Niang G."/>
            <person name="Scheremetjew M."/>
            <person name="Finn R."/>
            <person name="Kale V."/>
            <person name="Holt S."/>
            <person name="Cochrane G."/>
            <person name="Meng A."/>
            <person name="Brown T."/>
            <person name="Cohen L."/>
        </authorList>
    </citation>
    <scope>NUCLEOTIDE SEQUENCE</scope>
    <source>
        <strain evidence="2">CCMP1756</strain>
    </source>
</reference>
<dbReference type="EMBL" id="HBIW01021702">
    <property type="protein sequence ID" value="CAE0703266.1"/>
    <property type="molecule type" value="Transcribed_RNA"/>
</dbReference>
<reference evidence="3" key="2">
    <citation type="submission" date="2021-11" db="EMBL/GenBank/DDBJ databases">
        <authorList>
            <consortium name="Genoscope - CEA"/>
            <person name="William W."/>
        </authorList>
    </citation>
    <scope>NUCLEOTIDE SEQUENCE</scope>
</reference>
<dbReference type="OrthoDB" id="41313at2759"/>
<name>A0A7S4A4C8_9STRA</name>
<dbReference type="EMBL" id="CAKKNE010000001">
    <property type="protein sequence ID" value="CAH0366767.1"/>
    <property type="molecule type" value="Genomic_DNA"/>
</dbReference>
<dbReference type="Proteomes" id="UP000789595">
    <property type="component" value="Unassembled WGS sequence"/>
</dbReference>
<proteinExistence type="predicted"/>
<evidence type="ECO:0000313" key="2">
    <source>
        <dbReference type="EMBL" id="CAE0703266.1"/>
    </source>
</evidence>
<evidence type="ECO:0000313" key="4">
    <source>
        <dbReference type="Proteomes" id="UP000789595"/>
    </source>
</evidence>
<keyword evidence="4" id="KW-1185">Reference proteome</keyword>
<accession>A0A7S4A4C8</accession>
<sequence length="540" mass="58785">MKPSMFPLLLVLIPSAHNSFRPTTLRVNKPRPRRRRSRLYMARRDVSLQYTTGEKTFDWGQLVKEDRGLEWIRLRALLGDADTRRPPFFPLKCSCESRDALEALAAAALEHVALRRSTQAADAIRERCKVVKASASGDADAQAFCDAINSVLTGNTALLPATTPPRGACGDAYAKFAAEVESAREEVDFCLSLPDRRRGALDVEVQRGVDLAPMTATRALNEASNSLLRAAAYGDRSSVEEVRVGLVALQAELSGLDGYVPDACDAYLDRLQALATAEGEYDPRKAEVEENALATFYAEGAARAPAAALGDAYAVALQRFLGELTRRGAIAGGGGQAPDFEEDSEEDYPSAVARYANPLFSRVNVDFAEWEMKLRRRLSLARGSQGIDNLHPPDFVGTWRVTLVDEAVAAAGGPLVAYDASVTSSDASERPVSVTFEDGGSVRMDAPAPSALKLRPPRWRVRAGPAHLDTCEFEVDVAGGRVAFCGYVDRGQRIEARFSRRPIRVSGFAFEKGDSPRRLDSDARPSGQFRMSGPARDKEE</sequence>
<dbReference type="AlphaFoldDB" id="A0A7S4A4C8"/>
<gene>
    <name evidence="2" type="ORF">PCAL00307_LOCUS18713</name>
    <name evidence="3" type="ORF">PECAL_1P32760</name>
</gene>
<protein>
    <submittedName>
        <fullName evidence="2">Uncharacterized protein</fullName>
    </submittedName>
</protein>